<keyword evidence="4" id="KW-1185">Reference proteome</keyword>
<proteinExistence type="predicted"/>
<reference evidence="2 4" key="1">
    <citation type="journal article" date="2016" name="Plant Dis.">
        <title>Improved production of propionic acid using genome shuffling.</title>
        <authorList>
            <person name="Luna-Flores C.H."/>
            <person name="Palfreyman R.W."/>
            <person name="Kromer J.O."/>
            <person name="Nielsen L.K."/>
            <person name="Marcellin E."/>
        </authorList>
    </citation>
    <scope>NUCLEOTIDE SEQUENCE [LARGE SCALE GENOMIC DNA]</scope>
    <source>
        <strain evidence="2 4">F3E8</strain>
    </source>
</reference>
<evidence type="ECO:0000313" key="2">
    <source>
        <dbReference type="EMBL" id="AOZ47919.1"/>
    </source>
</evidence>
<reference evidence="1 3" key="2">
    <citation type="submission" date="2016-02" db="EMBL/GenBank/DDBJ databases">
        <title>Complete Genome Sequence of Propionibacterium acidipropionici ATCC 55737.</title>
        <authorList>
            <person name="Luna Flores C.H."/>
            <person name="Nielsen L.K."/>
            <person name="Marcellin E."/>
        </authorList>
    </citation>
    <scope>NUCLEOTIDE SEQUENCE [LARGE SCALE GENOMIC DNA]</scope>
    <source>
        <strain evidence="1 3">ATCC 55737</strain>
    </source>
</reference>
<accession>A0AAC8YH01</accession>
<dbReference type="RefSeq" id="WP_062820312.1">
    <property type="nucleotide sequence ID" value="NZ_CP014352.1"/>
</dbReference>
<sequence>MQPKKFTKKPVEIEAMRFGPGGIEQSEVLEWIDAHGGKLYVYGCSVQKADEPFPDGSFWQWVWGSVETIEGSMKALAGDWIIHGVAGEFYPVKPDIFAATYEEVSE</sequence>
<dbReference type="Proteomes" id="UP000075221">
    <property type="component" value="Chromosome"/>
</dbReference>
<organism evidence="1 3">
    <name type="scientific">Acidipropionibacterium acidipropionici</name>
    <dbReference type="NCBI Taxonomy" id="1748"/>
    <lineage>
        <taxon>Bacteria</taxon>
        <taxon>Bacillati</taxon>
        <taxon>Actinomycetota</taxon>
        <taxon>Actinomycetes</taxon>
        <taxon>Propionibacteriales</taxon>
        <taxon>Propionibacteriaceae</taxon>
        <taxon>Acidipropionibacterium</taxon>
    </lineage>
</organism>
<gene>
    <name evidence="2" type="ORF">A8L58_15895</name>
    <name evidence="1" type="ORF">AXH35_14440</name>
</gene>
<dbReference type="EMBL" id="CP015970">
    <property type="protein sequence ID" value="AOZ47919.1"/>
    <property type="molecule type" value="Genomic_DNA"/>
</dbReference>
<evidence type="ECO:0000313" key="4">
    <source>
        <dbReference type="Proteomes" id="UP000178666"/>
    </source>
</evidence>
<evidence type="ECO:0000313" key="3">
    <source>
        <dbReference type="Proteomes" id="UP000075221"/>
    </source>
</evidence>
<name>A0AAC8YH01_9ACTN</name>
<evidence type="ECO:0008006" key="5">
    <source>
        <dbReference type="Google" id="ProtNLM"/>
    </source>
</evidence>
<protein>
    <recommendedName>
        <fullName evidence="5">Phage protein</fullName>
    </recommendedName>
</protein>
<evidence type="ECO:0000313" key="1">
    <source>
        <dbReference type="EMBL" id="AMS06472.1"/>
    </source>
</evidence>
<dbReference type="EMBL" id="CP014352">
    <property type="protein sequence ID" value="AMS06472.1"/>
    <property type="molecule type" value="Genomic_DNA"/>
</dbReference>
<dbReference type="Proteomes" id="UP000178666">
    <property type="component" value="Chromosome"/>
</dbReference>
<dbReference type="AlphaFoldDB" id="A0AAC8YH01"/>